<dbReference type="RefSeq" id="WP_065412000.1">
    <property type="nucleotide sequence ID" value="NZ_MAYT01000030.1"/>
</dbReference>
<dbReference type="EMBL" id="MAYT01000030">
    <property type="protein sequence ID" value="OCA82109.1"/>
    <property type="molecule type" value="Genomic_DNA"/>
</dbReference>
<evidence type="ECO:0000256" key="1">
    <source>
        <dbReference type="ARBA" id="ARBA00022679"/>
    </source>
</evidence>
<dbReference type="AlphaFoldDB" id="A0A1B9AE37"/>
<keyword evidence="3" id="KW-1185">Reference proteome</keyword>
<dbReference type="Gene3D" id="3.30.1540.10">
    <property type="entry name" value="formyl-coa transferase, domain 3"/>
    <property type="match status" value="1"/>
</dbReference>
<dbReference type="InterPro" id="IPR044855">
    <property type="entry name" value="CoA-Trfase_III_dom3_sf"/>
</dbReference>
<evidence type="ECO:0000313" key="3">
    <source>
        <dbReference type="Proteomes" id="UP000092578"/>
    </source>
</evidence>
<reference evidence="3" key="1">
    <citation type="submission" date="2016-05" db="EMBL/GenBank/DDBJ databases">
        <authorList>
            <person name="Liu B."/>
            <person name="Wang J."/>
            <person name="Zhu Y."/>
            <person name="Liu G."/>
            <person name="Chen Q."/>
            <person name="Chen Z."/>
            <person name="Lan J."/>
            <person name="Che J."/>
            <person name="Ge C."/>
            <person name="Shi H."/>
            <person name="Pan Z."/>
            <person name="Liu X."/>
        </authorList>
    </citation>
    <scope>NUCLEOTIDE SEQUENCE [LARGE SCALE GENOMIC DNA]</scope>
    <source>
        <strain evidence="3">FJAT-27215</strain>
    </source>
</reference>
<gene>
    <name evidence="2" type="ORF">A8F95_15550</name>
</gene>
<dbReference type="PANTHER" id="PTHR48207">
    <property type="entry name" value="SUCCINATE--HYDROXYMETHYLGLUTARATE COA-TRANSFERASE"/>
    <property type="match status" value="1"/>
</dbReference>
<dbReference type="PANTHER" id="PTHR48207:SF3">
    <property type="entry name" value="SUCCINATE--HYDROXYMETHYLGLUTARATE COA-TRANSFERASE"/>
    <property type="match status" value="1"/>
</dbReference>
<sequence>MLQPLHDIRVLDLSRVYAGPVGAMTLGDMGADVIRVEPPGGSDSLREWGPFKNGESTYYLSANRNKRSITLNLKTEEGKKLFLDLVEKSDVVIENFKSGTMEKLGLNYEILKEKNKGIIVCSVTGFGQNGPLGLLPGFDPVIQAMSGLMDVTGAPNGEATKVGIPIADIITSVYVALGIVAAIRQRDLTGEGQYIDMSLLDVQVSSMANVATAYLNTGMISVRKGNQHNNVAPYQLFQTADFPIMICAGNDHLFRKLSHALDHPEWGSDERFLTNNDRKQHEEELVDLIEEVLATRMSSEWVEIISKAKVPVGRVNNIQQALEQDQVIARGGIETVPHATGEVKLLASPLRHSGLNIQTKFGPPTLGQHNQEVFEELLRIGEEELSALSKNNVI</sequence>
<evidence type="ECO:0000313" key="2">
    <source>
        <dbReference type="EMBL" id="OCA82109.1"/>
    </source>
</evidence>
<dbReference type="InterPro" id="IPR023606">
    <property type="entry name" value="CoA-Trfase_III_dom_1_sf"/>
</dbReference>
<protein>
    <submittedName>
        <fullName evidence="2">CoA-transferase</fullName>
    </submittedName>
</protein>
<accession>A0A1B9AE37</accession>
<dbReference type="Proteomes" id="UP000092578">
    <property type="component" value="Unassembled WGS sequence"/>
</dbReference>
<keyword evidence="1 2" id="KW-0808">Transferase</keyword>
<dbReference type="SUPFAM" id="SSF89796">
    <property type="entry name" value="CoA-transferase family III (CaiB/BaiF)"/>
    <property type="match status" value="1"/>
</dbReference>
<dbReference type="Pfam" id="PF02515">
    <property type="entry name" value="CoA_transf_3"/>
    <property type="match status" value="1"/>
</dbReference>
<dbReference type="Gene3D" id="3.40.50.10540">
    <property type="entry name" value="Crotonobetainyl-coa:carnitine coa-transferase, domain 1"/>
    <property type="match status" value="1"/>
</dbReference>
<organism evidence="2 3">
    <name type="scientific">Pseudobacillus wudalianchiensis</name>
    <dbReference type="NCBI Taxonomy" id="1743143"/>
    <lineage>
        <taxon>Bacteria</taxon>
        <taxon>Bacillati</taxon>
        <taxon>Bacillota</taxon>
        <taxon>Bacilli</taxon>
        <taxon>Bacillales</taxon>
        <taxon>Bacillaceae</taxon>
        <taxon>Pseudobacillus</taxon>
    </lineage>
</organism>
<dbReference type="InterPro" id="IPR003673">
    <property type="entry name" value="CoA-Trfase_fam_III"/>
</dbReference>
<dbReference type="GO" id="GO:0008410">
    <property type="term" value="F:CoA-transferase activity"/>
    <property type="evidence" value="ECO:0007669"/>
    <property type="project" value="TreeGrafter"/>
</dbReference>
<dbReference type="InterPro" id="IPR050483">
    <property type="entry name" value="CoA-transferase_III_domain"/>
</dbReference>
<comment type="caution">
    <text evidence="2">The sequence shown here is derived from an EMBL/GenBank/DDBJ whole genome shotgun (WGS) entry which is preliminary data.</text>
</comment>
<proteinExistence type="predicted"/>
<name>A0A1B9AE37_9BACI</name>